<feature type="domain" description="Response regulatory" evidence="2">
    <location>
        <begin position="48"/>
        <end position="173"/>
    </location>
</feature>
<dbReference type="EMBL" id="AAVT01000010">
    <property type="protein sequence ID" value="EAW30113.1"/>
    <property type="molecule type" value="Genomic_DNA"/>
</dbReference>
<evidence type="ECO:0000313" key="3">
    <source>
        <dbReference type="EMBL" id="EAW30113.1"/>
    </source>
</evidence>
<sequence length="179" mass="19375">MTAVTETEGKLLEIIDVERILSEVCPQPERFPEDIVTADIARLVSSMHLLIVDDSAVAYNQIKRCVEGIGVKTTALNDGRQALSYLQVLADESVNVANEFLAVISDIAMPEMDGYTLTAAIRADPRLADLYVVLHSSLSGGFNQAMVNKVGANAFRSKFLPDELATIIVNRVASRGHSG</sequence>
<dbReference type="eggNOG" id="COG0784">
    <property type="taxonomic scope" value="Bacteria"/>
</dbReference>
<gene>
    <name evidence="3" type="ORF">GP2143_11087</name>
</gene>
<dbReference type="Gene3D" id="3.40.50.2300">
    <property type="match status" value="1"/>
</dbReference>
<dbReference type="InterPro" id="IPR001789">
    <property type="entry name" value="Sig_transdc_resp-reg_receiver"/>
</dbReference>
<evidence type="ECO:0000259" key="2">
    <source>
        <dbReference type="PROSITE" id="PS50110"/>
    </source>
</evidence>
<dbReference type="CDD" id="cd19924">
    <property type="entry name" value="REC_CheV-like"/>
    <property type="match status" value="1"/>
</dbReference>
<keyword evidence="4" id="KW-1185">Reference proteome</keyword>
<organism evidence="3 4">
    <name type="scientific">marine gamma proteobacterium HTCC2143</name>
    <dbReference type="NCBI Taxonomy" id="247633"/>
    <lineage>
        <taxon>Bacteria</taxon>
        <taxon>Pseudomonadati</taxon>
        <taxon>Pseudomonadota</taxon>
        <taxon>Gammaproteobacteria</taxon>
        <taxon>Cellvibrionales</taxon>
        <taxon>Spongiibacteraceae</taxon>
        <taxon>BD1-7 clade</taxon>
    </lineage>
</organism>
<dbReference type="PANTHER" id="PTHR47233">
    <property type="entry name" value="CHEMOTAXIS PROTEIN CHEV"/>
    <property type="match status" value="1"/>
</dbReference>
<comment type="caution">
    <text evidence="3">The sequence shown here is derived from an EMBL/GenBank/DDBJ whole genome shotgun (WGS) entry which is preliminary data.</text>
</comment>
<proteinExistence type="predicted"/>
<dbReference type="STRING" id="247633.GP2143_11087"/>
<evidence type="ECO:0000313" key="4">
    <source>
        <dbReference type="Proteomes" id="UP000004931"/>
    </source>
</evidence>
<dbReference type="SMART" id="SM00448">
    <property type="entry name" value="REC"/>
    <property type="match status" value="1"/>
</dbReference>
<name>A0YG87_9GAMM</name>
<reference evidence="3 4" key="1">
    <citation type="journal article" date="2010" name="J. Bacteriol.">
        <title>Genome sequence of the oligotrophic marine Gammaproteobacterium HTCC2143, isolated from the Oregon Coast.</title>
        <authorList>
            <person name="Oh H.M."/>
            <person name="Kang I."/>
            <person name="Ferriera S."/>
            <person name="Giovannoni S.J."/>
            <person name="Cho J.C."/>
        </authorList>
    </citation>
    <scope>NUCLEOTIDE SEQUENCE [LARGE SCALE GENOMIC DNA]</scope>
    <source>
        <strain evidence="3 4">HTCC2143</strain>
    </source>
</reference>
<dbReference type="Proteomes" id="UP000004931">
    <property type="component" value="Unassembled WGS sequence"/>
</dbReference>
<keyword evidence="1" id="KW-0597">Phosphoprotein</keyword>
<evidence type="ECO:0000256" key="1">
    <source>
        <dbReference type="PROSITE-ProRule" id="PRU00169"/>
    </source>
</evidence>
<accession>A0YG87</accession>
<dbReference type="InterPro" id="IPR011006">
    <property type="entry name" value="CheY-like_superfamily"/>
</dbReference>
<dbReference type="GO" id="GO:0000160">
    <property type="term" value="P:phosphorelay signal transduction system"/>
    <property type="evidence" value="ECO:0007669"/>
    <property type="project" value="InterPro"/>
</dbReference>
<dbReference type="SUPFAM" id="SSF52172">
    <property type="entry name" value="CheY-like"/>
    <property type="match status" value="1"/>
</dbReference>
<dbReference type="AlphaFoldDB" id="A0YG87"/>
<dbReference type="PROSITE" id="PS50110">
    <property type="entry name" value="RESPONSE_REGULATORY"/>
    <property type="match status" value="1"/>
</dbReference>
<protein>
    <submittedName>
        <fullName evidence="3">Chemotaxis protein CheV</fullName>
    </submittedName>
</protein>
<feature type="modified residue" description="4-aspartylphosphate" evidence="1">
    <location>
        <position position="106"/>
    </location>
</feature>
<dbReference type="Pfam" id="PF00072">
    <property type="entry name" value="Response_reg"/>
    <property type="match status" value="1"/>
</dbReference>
<dbReference type="PANTHER" id="PTHR47233:SF3">
    <property type="entry name" value="CHEMOTAXIS PROTEIN CHEV"/>
    <property type="match status" value="1"/>
</dbReference>